<gene>
    <name evidence="4" type="ORF">QJS10_CPB13g00376</name>
</gene>
<keyword evidence="1 2" id="KW-0694">RNA-binding</keyword>
<sequence>MDDMTAAAAGYYYPPQPPPAVLHNPHYPYYHQQPPPPPPAVEFHPPPPSGQLYHHHHLTSYGIPPPYHPHNSDEVRTLFTAGLPEDVKSREIYSLFHEFPGYESCHLRSSGQSNQAYAFAVFIDQRSALTAMHALNGIVFDLEKESTLYIDLAKSNSRSKRPRSDDSTYNSFDKKARGSAALSKSHTDASDGSNFHLPGIGNSAYNMNAHPSAQSYGNFDSDVGNDAEPKTKTNTTPCPTLFVANLGPSCTEQELRQAFIRCPGFLKLKMQNKHGVPVAFVDFQDTACSTAALNHLQGMILYSSAGGEGMRLEYAKSRMGLKRRDRQP</sequence>
<evidence type="ECO:0000313" key="4">
    <source>
        <dbReference type="EMBL" id="KAK1300126.1"/>
    </source>
</evidence>
<dbReference type="InterPro" id="IPR000504">
    <property type="entry name" value="RRM_dom"/>
</dbReference>
<keyword evidence="5" id="KW-1185">Reference proteome</keyword>
<dbReference type="Pfam" id="PF00076">
    <property type="entry name" value="RRM_1"/>
    <property type="match status" value="2"/>
</dbReference>
<dbReference type="Gene3D" id="3.30.70.330">
    <property type="match status" value="2"/>
</dbReference>
<reference evidence="4" key="2">
    <citation type="submission" date="2023-06" db="EMBL/GenBank/DDBJ databases">
        <authorList>
            <person name="Ma L."/>
            <person name="Liu K.-W."/>
            <person name="Li Z."/>
            <person name="Hsiao Y.-Y."/>
            <person name="Qi Y."/>
            <person name="Fu T."/>
            <person name="Tang G."/>
            <person name="Zhang D."/>
            <person name="Sun W.-H."/>
            <person name="Liu D.-K."/>
            <person name="Li Y."/>
            <person name="Chen G.-Z."/>
            <person name="Liu X.-D."/>
            <person name="Liao X.-Y."/>
            <person name="Jiang Y.-T."/>
            <person name="Yu X."/>
            <person name="Hao Y."/>
            <person name="Huang J."/>
            <person name="Zhao X.-W."/>
            <person name="Ke S."/>
            <person name="Chen Y.-Y."/>
            <person name="Wu W.-L."/>
            <person name="Hsu J.-L."/>
            <person name="Lin Y.-F."/>
            <person name="Huang M.-D."/>
            <person name="Li C.-Y."/>
            <person name="Huang L."/>
            <person name="Wang Z.-W."/>
            <person name="Zhao X."/>
            <person name="Zhong W.-Y."/>
            <person name="Peng D.-H."/>
            <person name="Ahmad S."/>
            <person name="Lan S."/>
            <person name="Zhang J.-S."/>
            <person name="Tsai W.-C."/>
            <person name="Van De Peer Y."/>
            <person name="Liu Z.-J."/>
        </authorList>
    </citation>
    <scope>NUCLEOTIDE SEQUENCE</scope>
    <source>
        <strain evidence="4">CP</strain>
        <tissue evidence="4">Leaves</tissue>
    </source>
</reference>
<feature type="domain" description="RRM" evidence="3">
    <location>
        <begin position="76"/>
        <end position="155"/>
    </location>
</feature>
<dbReference type="Proteomes" id="UP001180020">
    <property type="component" value="Unassembled WGS sequence"/>
</dbReference>
<evidence type="ECO:0000259" key="3">
    <source>
        <dbReference type="PROSITE" id="PS50102"/>
    </source>
</evidence>
<dbReference type="FunFam" id="3.30.70.330:FF:000335">
    <property type="entry name" value="RNA-binding protein with multiple splicing 2"/>
    <property type="match status" value="1"/>
</dbReference>
<evidence type="ECO:0000256" key="1">
    <source>
        <dbReference type="ARBA" id="ARBA00022884"/>
    </source>
</evidence>
<dbReference type="AlphaFoldDB" id="A0AAV9DEZ6"/>
<protein>
    <recommendedName>
        <fullName evidence="3">RRM domain-containing protein</fullName>
    </recommendedName>
</protein>
<organism evidence="4 5">
    <name type="scientific">Acorus calamus</name>
    <name type="common">Sweet flag</name>
    <dbReference type="NCBI Taxonomy" id="4465"/>
    <lineage>
        <taxon>Eukaryota</taxon>
        <taxon>Viridiplantae</taxon>
        <taxon>Streptophyta</taxon>
        <taxon>Embryophyta</taxon>
        <taxon>Tracheophyta</taxon>
        <taxon>Spermatophyta</taxon>
        <taxon>Magnoliopsida</taxon>
        <taxon>Liliopsida</taxon>
        <taxon>Acoraceae</taxon>
        <taxon>Acorus</taxon>
    </lineage>
</organism>
<reference evidence="4" key="1">
    <citation type="journal article" date="2023" name="Nat. Commun.">
        <title>Diploid and tetraploid genomes of Acorus and the evolution of monocots.</title>
        <authorList>
            <person name="Ma L."/>
            <person name="Liu K.W."/>
            <person name="Li Z."/>
            <person name="Hsiao Y.Y."/>
            <person name="Qi Y."/>
            <person name="Fu T."/>
            <person name="Tang G.D."/>
            <person name="Zhang D."/>
            <person name="Sun W.H."/>
            <person name="Liu D.K."/>
            <person name="Li Y."/>
            <person name="Chen G.Z."/>
            <person name="Liu X.D."/>
            <person name="Liao X.Y."/>
            <person name="Jiang Y.T."/>
            <person name="Yu X."/>
            <person name="Hao Y."/>
            <person name="Huang J."/>
            <person name="Zhao X.W."/>
            <person name="Ke S."/>
            <person name="Chen Y.Y."/>
            <person name="Wu W.L."/>
            <person name="Hsu J.L."/>
            <person name="Lin Y.F."/>
            <person name="Huang M.D."/>
            <person name="Li C.Y."/>
            <person name="Huang L."/>
            <person name="Wang Z.W."/>
            <person name="Zhao X."/>
            <person name="Zhong W.Y."/>
            <person name="Peng D.H."/>
            <person name="Ahmad S."/>
            <person name="Lan S."/>
            <person name="Zhang J.S."/>
            <person name="Tsai W.C."/>
            <person name="Van de Peer Y."/>
            <person name="Liu Z.J."/>
        </authorList>
    </citation>
    <scope>NUCLEOTIDE SEQUENCE</scope>
    <source>
        <strain evidence="4">CP</strain>
    </source>
</reference>
<accession>A0AAV9DEZ6</accession>
<dbReference type="EMBL" id="JAUJYO010000013">
    <property type="protein sequence ID" value="KAK1300126.1"/>
    <property type="molecule type" value="Genomic_DNA"/>
</dbReference>
<comment type="caution">
    <text evidence="4">The sequence shown here is derived from an EMBL/GenBank/DDBJ whole genome shotgun (WGS) entry which is preliminary data.</text>
</comment>
<name>A0AAV9DEZ6_ACOCL</name>
<dbReference type="GO" id="GO:0003723">
    <property type="term" value="F:RNA binding"/>
    <property type="evidence" value="ECO:0007669"/>
    <property type="project" value="UniProtKB-UniRule"/>
</dbReference>
<dbReference type="InterPro" id="IPR035979">
    <property type="entry name" value="RBD_domain_sf"/>
</dbReference>
<dbReference type="PROSITE" id="PS50102">
    <property type="entry name" value="RRM"/>
    <property type="match status" value="2"/>
</dbReference>
<dbReference type="SMART" id="SM00360">
    <property type="entry name" value="RRM"/>
    <property type="match status" value="2"/>
</dbReference>
<evidence type="ECO:0000256" key="2">
    <source>
        <dbReference type="PROSITE-ProRule" id="PRU00176"/>
    </source>
</evidence>
<dbReference type="PANTHER" id="PTHR10501">
    <property type="entry name" value="U1 SMALL NUCLEAR RIBONUCLEOPROTEIN A/U2 SMALL NUCLEAR RIBONUCLEOPROTEIN B"/>
    <property type="match status" value="1"/>
</dbReference>
<feature type="domain" description="RRM" evidence="3">
    <location>
        <begin position="239"/>
        <end position="317"/>
    </location>
</feature>
<proteinExistence type="predicted"/>
<dbReference type="FunFam" id="3.30.70.330:FF:000404">
    <property type="entry name" value="RNA-binding protein with multiple splicing"/>
    <property type="match status" value="1"/>
</dbReference>
<evidence type="ECO:0000313" key="5">
    <source>
        <dbReference type="Proteomes" id="UP001180020"/>
    </source>
</evidence>
<dbReference type="SUPFAM" id="SSF54928">
    <property type="entry name" value="RNA-binding domain, RBD"/>
    <property type="match status" value="1"/>
</dbReference>
<dbReference type="InterPro" id="IPR012677">
    <property type="entry name" value="Nucleotide-bd_a/b_plait_sf"/>
</dbReference>